<dbReference type="PANTHER" id="PTHR13789">
    <property type="entry name" value="MONOOXYGENASE"/>
    <property type="match status" value="1"/>
</dbReference>
<dbReference type="Gene3D" id="3.30.9.10">
    <property type="entry name" value="D-Amino Acid Oxidase, subunit A, domain 2"/>
    <property type="match status" value="1"/>
</dbReference>
<comment type="cofactor">
    <cofactor evidence="1">
        <name>FAD</name>
        <dbReference type="ChEBI" id="CHEBI:57692"/>
    </cofactor>
</comment>
<dbReference type="GO" id="GO:0004497">
    <property type="term" value="F:monooxygenase activity"/>
    <property type="evidence" value="ECO:0007669"/>
    <property type="project" value="UniProtKB-KW"/>
</dbReference>
<evidence type="ECO:0000256" key="5">
    <source>
        <dbReference type="ARBA" id="ARBA00023033"/>
    </source>
</evidence>
<dbReference type="PANTHER" id="PTHR13789:SF318">
    <property type="entry name" value="GERANYLGERANYL DIPHOSPHATE REDUCTASE"/>
    <property type="match status" value="1"/>
</dbReference>
<dbReference type="Pfam" id="PF01494">
    <property type="entry name" value="FAD_binding_3"/>
    <property type="match status" value="1"/>
</dbReference>
<evidence type="ECO:0000256" key="4">
    <source>
        <dbReference type="ARBA" id="ARBA00023002"/>
    </source>
</evidence>
<sequence>MTPYRIAVVGCGVGGMAVATLLADAGHDVTLYERFGEPRPLGAGLLLQPTGLKVLHRLGIEAAALDMGAHIAGIDGRTTRGRKVLSLRYGQLDARLHGLGIHRGVLFRLLFDRLRRSPARLVTASEVAGIETTAKSATLRFANGAATASADLVLVADGAHSALRAQAGVRFRAPLYPWGCLWATLPDRENRFAGVLHQRFRDSRVMIGALPVGRQPDDPDGEPCVTVFWSLPARDIDAARAAGIAAFKANVLRHWPELGLPLSHLHDMDQVASATYRHVAMPRWSRERAAFLGDAAHGTSPQLGQGANMALLDAAALATAFATAPDITAALAQAEAARQGPARFYRQASHLLTPFYQSRFAPLGWLRDLAFGPLCAFPPTRDMMLSTLAGVRRGWLGTSPVNADGRPDIPMV</sequence>
<keyword evidence="3" id="KW-0274">FAD</keyword>
<evidence type="ECO:0000313" key="7">
    <source>
        <dbReference type="EMBL" id="TXL72791.1"/>
    </source>
</evidence>
<dbReference type="Gene3D" id="3.50.50.60">
    <property type="entry name" value="FAD/NAD(P)-binding domain"/>
    <property type="match status" value="1"/>
</dbReference>
<dbReference type="EMBL" id="VDUZ01000030">
    <property type="protein sequence ID" value="TXL72791.1"/>
    <property type="molecule type" value="Genomic_DNA"/>
</dbReference>
<dbReference type="AlphaFoldDB" id="A0A5C8PH05"/>
<dbReference type="RefSeq" id="WP_147849474.1">
    <property type="nucleotide sequence ID" value="NZ_VDUZ01000030.1"/>
</dbReference>
<dbReference type="SUPFAM" id="SSF51905">
    <property type="entry name" value="FAD/NAD(P)-binding domain"/>
    <property type="match status" value="1"/>
</dbReference>
<feature type="domain" description="FAD-binding" evidence="6">
    <location>
        <begin position="6"/>
        <end position="324"/>
    </location>
</feature>
<dbReference type="InterPro" id="IPR036188">
    <property type="entry name" value="FAD/NAD-bd_sf"/>
</dbReference>
<dbReference type="Proteomes" id="UP000321638">
    <property type="component" value="Unassembled WGS sequence"/>
</dbReference>
<keyword evidence="8" id="KW-1185">Reference proteome</keyword>
<dbReference type="PRINTS" id="PR00420">
    <property type="entry name" value="RNGMNOXGNASE"/>
</dbReference>
<dbReference type="InterPro" id="IPR050493">
    <property type="entry name" value="FAD-dep_Monooxygenase_BioMet"/>
</dbReference>
<accession>A0A5C8PH05</accession>
<keyword evidence="2" id="KW-0285">Flavoprotein</keyword>
<protein>
    <submittedName>
        <fullName evidence="7">FAD-dependent monooxygenase</fullName>
    </submittedName>
</protein>
<gene>
    <name evidence="7" type="ORF">FHP25_23760</name>
</gene>
<proteinExistence type="predicted"/>
<organism evidence="7 8">
    <name type="scientific">Vineibacter terrae</name>
    <dbReference type="NCBI Taxonomy" id="2586908"/>
    <lineage>
        <taxon>Bacteria</taxon>
        <taxon>Pseudomonadati</taxon>
        <taxon>Pseudomonadota</taxon>
        <taxon>Alphaproteobacteria</taxon>
        <taxon>Hyphomicrobiales</taxon>
        <taxon>Vineibacter</taxon>
    </lineage>
</organism>
<keyword evidence="4" id="KW-0560">Oxidoreductase</keyword>
<dbReference type="OrthoDB" id="4230779at2"/>
<dbReference type="GO" id="GO:0071949">
    <property type="term" value="F:FAD binding"/>
    <property type="evidence" value="ECO:0007669"/>
    <property type="project" value="InterPro"/>
</dbReference>
<evidence type="ECO:0000256" key="1">
    <source>
        <dbReference type="ARBA" id="ARBA00001974"/>
    </source>
</evidence>
<evidence type="ECO:0000256" key="2">
    <source>
        <dbReference type="ARBA" id="ARBA00022630"/>
    </source>
</evidence>
<evidence type="ECO:0000259" key="6">
    <source>
        <dbReference type="Pfam" id="PF01494"/>
    </source>
</evidence>
<name>A0A5C8PH05_9HYPH</name>
<keyword evidence="5 7" id="KW-0503">Monooxygenase</keyword>
<dbReference type="InterPro" id="IPR002938">
    <property type="entry name" value="FAD-bd"/>
</dbReference>
<comment type="caution">
    <text evidence="7">The sequence shown here is derived from an EMBL/GenBank/DDBJ whole genome shotgun (WGS) entry which is preliminary data.</text>
</comment>
<evidence type="ECO:0000313" key="8">
    <source>
        <dbReference type="Proteomes" id="UP000321638"/>
    </source>
</evidence>
<evidence type="ECO:0000256" key="3">
    <source>
        <dbReference type="ARBA" id="ARBA00022827"/>
    </source>
</evidence>
<reference evidence="7 8" key="1">
    <citation type="submission" date="2019-06" db="EMBL/GenBank/DDBJ databases">
        <title>New taxonomy in bacterial strain CC-CFT640, isolated from vineyard.</title>
        <authorList>
            <person name="Lin S.-Y."/>
            <person name="Tsai C.-F."/>
            <person name="Young C.-C."/>
        </authorList>
    </citation>
    <scope>NUCLEOTIDE SEQUENCE [LARGE SCALE GENOMIC DNA]</scope>
    <source>
        <strain evidence="7 8">CC-CFT640</strain>
    </source>
</reference>